<evidence type="ECO:0000256" key="1">
    <source>
        <dbReference type="SAM" id="Phobius"/>
    </source>
</evidence>
<proteinExistence type="predicted"/>
<accession>A0A564TF05</accession>
<dbReference type="RefSeq" id="WP_220428510.1">
    <property type="nucleotide sequence ID" value="NZ_CABHNJ010000029.1"/>
</dbReference>
<dbReference type="EMBL" id="CABHNJ010000029">
    <property type="protein sequence ID" value="VUX06067.1"/>
    <property type="molecule type" value="Genomic_DNA"/>
</dbReference>
<gene>
    <name evidence="2" type="ORF">SSSS39_01747</name>
</gene>
<keyword evidence="1" id="KW-0472">Membrane</keyword>
<organism evidence="2 3">
    <name type="scientific">Streptococcus vestibularis</name>
    <dbReference type="NCBI Taxonomy" id="1343"/>
    <lineage>
        <taxon>Bacteria</taxon>
        <taxon>Bacillati</taxon>
        <taxon>Bacillota</taxon>
        <taxon>Bacilli</taxon>
        <taxon>Lactobacillales</taxon>
        <taxon>Streptococcaceae</taxon>
        <taxon>Streptococcus</taxon>
    </lineage>
</organism>
<evidence type="ECO:0000313" key="2">
    <source>
        <dbReference type="EMBL" id="VUX06067.1"/>
    </source>
</evidence>
<keyword evidence="1" id="KW-1133">Transmembrane helix</keyword>
<sequence>MTTGITTTAQVINPQVMADMVSAKLRCLLKIVIYSIYLVKILLINRVLKP</sequence>
<reference evidence="2 3" key="1">
    <citation type="submission" date="2019-07" db="EMBL/GenBank/DDBJ databases">
        <authorList>
            <person name="Hibberd C M."/>
            <person name="Gehrig L. J."/>
            <person name="Chang H.-W."/>
            <person name="Venkatesh S."/>
        </authorList>
    </citation>
    <scope>NUCLEOTIDE SEQUENCE [LARGE SCALE GENOMIC DNA]</scope>
    <source>
        <strain evidence="2">Streptococcus_salivarius_SS_Bg39</strain>
    </source>
</reference>
<dbReference type="Proteomes" id="UP000380217">
    <property type="component" value="Unassembled WGS sequence"/>
</dbReference>
<evidence type="ECO:0000313" key="3">
    <source>
        <dbReference type="Proteomes" id="UP000380217"/>
    </source>
</evidence>
<name>A0A564TF05_STRVE</name>
<keyword evidence="1" id="KW-0812">Transmembrane</keyword>
<feature type="transmembrane region" description="Helical" evidence="1">
    <location>
        <begin position="27"/>
        <end position="48"/>
    </location>
</feature>
<dbReference type="AlphaFoldDB" id="A0A564TF05"/>
<protein>
    <submittedName>
        <fullName evidence="2">Uncharacterized protein</fullName>
    </submittedName>
</protein>